<proteinExistence type="predicted"/>
<feature type="transmembrane region" description="Helical" evidence="1">
    <location>
        <begin position="59"/>
        <end position="77"/>
    </location>
</feature>
<feature type="transmembrane region" description="Helical" evidence="1">
    <location>
        <begin position="20"/>
        <end position="39"/>
    </location>
</feature>
<organism evidence="2 3">
    <name type="scientific">Zobellia amurskyensis</name>
    <dbReference type="NCBI Taxonomy" id="248905"/>
    <lineage>
        <taxon>Bacteria</taxon>
        <taxon>Pseudomonadati</taxon>
        <taxon>Bacteroidota</taxon>
        <taxon>Flavobacteriia</taxon>
        <taxon>Flavobacteriales</taxon>
        <taxon>Flavobacteriaceae</taxon>
        <taxon>Zobellia</taxon>
    </lineage>
</organism>
<keyword evidence="1" id="KW-1133">Transmembrane helix</keyword>
<accession>A0A7X3D3K0</accession>
<dbReference type="OrthoDB" id="1200950at2"/>
<sequence>MKMAKSNVIISGGNRPFWQLVLASVFFTAAIYFFYRFFVTIDLYGESREVRGAVNALEAAVITFMGGLGSSVTRDYYFDFDNYRYKSVYRVGPFKKGKWQDFQNLEYISIFKNSKAQFEVNLWYNRNKHFNISFLESKKDAMEQGKVLAQKLQINLLDATKASNQKWIKLH</sequence>
<evidence type="ECO:0000256" key="1">
    <source>
        <dbReference type="SAM" id="Phobius"/>
    </source>
</evidence>
<dbReference type="Proteomes" id="UP000540519">
    <property type="component" value="Unassembled WGS sequence"/>
</dbReference>
<evidence type="ECO:0000313" key="3">
    <source>
        <dbReference type="Proteomes" id="UP000540519"/>
    </source>
</evidence>
<keyword evidence="1" id="KW-0812">Transmembrane</keyword>
<dbReference type="AlphaFoldDB" id="A0A7X3D3K0"/>
<reference evidence="2 3" key="1">
    <citation type="journal article" date="2019" name="Mar. Drugs">
        <title>Comparative Genomics and CAZyme Genome Repertoires of Marine Zobellia amurskyensis KMM 3526(T) and Zobellia laminariae KMM 3676(T).</title>
        <authorList>
            <person name="Chernysheva N."/>
            <person name="Bystritskaya E."/>
            <person name="Stenkova A."/>
            <person name="Golovkin I."/>
            <person name="Nedashkovskaya O."/>
            <person name="Isaeva M."/>
        </authorList>
    </citation>
    <scope>NUCLEOTIDE SEQUENCE [LARGE SCALE GENOMIC DNA]</scope>
    <source>
        <strain evidence="2 3">KMM 3526</strain>
    </source>
</reference>
<keyword evidence="1" id="KW-0472">Membrane</keyword>
<protein>
    <submittedName>
        <fullName evidence="2">Uncharacterized protein</fullName>
    </submittedName>
</protein>
<evidence type="ECO:0000313" key="2">
    <source>
        <dbReference type="EMBL" id="MUH38266.1"/>
    </source>
</evidence>
<dbReference type="EMBL" id="RCNR01000081">
    <property type="protein sequence ID" value="MUH38266.1"/>
    <property type="molecule type" value="Genomic_DNA"/>
</dbReference>
<keyword evidence="3" id="KW-1185">Reference proteome</keyword>
<name>A0A7X3D3K0_9FLAO</name>
<comment type="caution">
    <text evidence="2">The sequence shown here is derived from an EMBL/GenBank/DDBJ whole genome shotgun (WGS) entry which is preliminary data.</text>
</comment>
<gene>
    <name evidence="2" type="ORF">D9O36_20650</name>
</gene>